<organism evidence="6 7">
    <name type="scientific">Faecalibacillus intestinalis</name>
    <dbReference type="NCBI Taxonomy" id="1982626"/>
    <lineage>
        <taxon>Bacteria</taxon>
        <taxon>Bacillati</taxon>
        <taxon>Bacillota</taxon>
        <taxon>Erysipelotrichia</taxon>
        <taxon>Erysipelotrichales</taxon>
        <taxon>Coprobacillaceae</taxon>
        <taxon>Faecalibacillus</taxon>
    </lineage>
</organism>
<keyword evidence="3" id="KW-0238">DNA-binding</keyword>
<evidence type="ECO:0000256" key="2">
    <source>
        <dbReference type="ARBA" id="ARBA00023015"/>
    </source>
</evidence>
<keyword evidence="2" id="KW-0805">Transcription regulation</keyword>
<sequence length="279" mass="33172">MKTLKQFEGWGIMYNTYTIGELAKILGITAETIRYYERKGIIAPIHDQETGYRYYTTWDLHMLIRARCYLGFGLSIEETAGILQSKSLEEIDDLLEEQEQIIQKNIIYQMNLLKRLRTNRKLISRSENLNFTLQKRPGIYRIDTQKCYTIDLKKEEREELKEFCQKIPFVFSTALFPKEHIENENKEFYYGIGVEEEFAGVLDIKESEYVHYYPEQLCLYMCVPSRSSQILTYEVLQPAFDYMEKNNLQLAGDVISQVVSMWKPEDEYFNYHTIWIPVQ</sequence>
<evidence type="ECO:0000256" key="4">
    <source>
        <dbReference type="ARBA" id="ARBA00023163"/>
    </source>
</evidence>
<keyword evidence="4" id="KW-0804">Transcription</keyword>
<dbReference type="InterPro" id="IPR047057">
    <property type="entry name" value="MerR_fam"/>
</dbReference>
<keyword evidence="7" id="KW-1185">Reference proteome</keyword>
<dbReference type="InterPro" id="IPR000551">
    <property type="entry name" value="MerR-type_HTH_dom"/>
</dbReference>
<reference evidence="6 7" key="1">
    <citation type="journal article" date="2019" name="Int. J. Syst. Evol. Microbiol.">
        <title>Faecalibacillus intestinalis gen. nov., sp. nov. and Faecalibacillus faecis sp. nov., isolated from human faeces.</title>
        <authorList>
            <person name="Seo B."/>
            <person name="Jeon K."/>
            <person name="Baek I."/>
            <person name="Lee Y.M."/>
            <person name="Baek K."/>
            <person name="Ko G."/>
        </authorList>
    </citation>
    <scope>NUCLEOTIDE SEQUENCE [LARGE SCALE GENOMIC DNA]</scope>
    <source>
        <strain evidence="6 7">SNUG30099</strain>
    </source>
</reference>
<dbReference type="SUPFAM" id="SSF46955">
    <property type="entry name" value="Putative DNA-binding domain"/>
    <property type="match status" value="1"/>
</dbReference>
<evidence type="ECO:0000313" key="6">
    <source>
        <dbReference type="EMBL" id="PST42884.1"/>
    </source>
</evidence>
<dbReference type="Gene3D" id="1.10.1660.10">
    <property type="match status" value="1"/>
</dbReference>
<dbReference type="PANTHER" id="PTHR30204">
    <property type="entry name" value="REDOX-CYCLING DRUG-SENSING TRANSCRIPTIONAL ACTIVATOR SOXR"/>
    <property type="match status" value="1"/>
</dbReference>
<dbReference type="Proteomes" id="UP000240974">
    <property type="component" value="Unassembled WGS sequence"/>
</dbReference>
<dbReference type="Pfam" id="PF13411">
    <property type="entry name" value="MerR_1"/>
    <property type="match status" value="1"/>
</dbReference>
<gene>
    <name evidence="6" type="ORF">C7U54_01730</name>
</gene>
<feature type="domain" description="HTH merR-type" evidence="5">
    <location>
        <begin position="16"/>
        <end position="85"/>
    </location>
</feature>
<dbReference type="CDD" id="cd00592">
    <property type="entry name" value="HTH_MerR-like"/>
    <property type="match status" value="1"/>
</dbReference>
<dbReference type="EMBL" id="PYLQ01000002">
    <property type="protein sequence ID" value="PST42884.1"/>
    <property type="molecule type" value="Genomic_DNA"/>
</dbReference>
<keyword evidence="1" id="KW-0678">Repressor</keyword>
<dbReference type="PROSITE" id="PS00552">
    <property type="entry name" value="HTH_MERR_1"/>
    <property type="match status" value="1"/>
</dbReference>
<evidence type="ECO:0000313" key="7">
    <source>
        <dbReference type="Proteomes" id="UP000240974"/>
    </source>
</evidence>
<dbReference type="SMART" id="SM00422">
    <property type="entry name" value="HTH_MERR"/>
    <property type="match status" value="1"/>
</dbReference>
<dbReference type="PRINTS" id="PR00040">
    <property type="entry name" value="HTHMERR"/>
</dbReference>
<comment type="caution">
    <text evidence="6">The sequence shown here is derived from an EMBL/GenBank/DDBJ whole genome shotgun (WGS) entry which is preliminary data.</text>
</comment>
<dbReference type="AlphaFoldDB" id="A0A2T3G5R8"/>
<accession>A0A2T3G5R8</accession>
<dbReference type="PANTHER" id="PTHR30204:SF69">
    <property type="entry name" value="MERR-FAMILY TRANSCRIPTIONAL REGULATOR"/>
    <property type="match status" value="1"/>
</dbReference>
<dbReference type="InterPro" id="IPR009061">
    <property type="entry name" value="DNA-bd_dom_put_sf"/>
</dbReference>
<dbReference type="GO" id="GO:0003700">
    <property type="term" value="F:DNA-binding transcription factor activity"/>
    <property type="evidence" value="ECO:0007669"/>
    <property type="project" value="InterPro"/>
</dbReference>
<evidence type="ECO:0000256" key="1">
    <source>
        <dbReference type="ARBA" id="ARBA00022491"/>
    </source>
</evidence>
<dbReference type="PROSITE" id="PS50937">
    <property type="entry name" value="HTH_MERR_2"/>
    <property type="match status" value="1"/>
</dbReference>
<evidence type="ECO:0000259" key="5">
    <source>
        <dbReference type="PROSITE" id="PS50937"/>
    </source>
</evidence>
<proteinExistence type="predicted"/>
<protein>
    <recommendedName>
        <fullName evidence="5">HTH merR-type domain-containing protein</fullName>
    </recommendedName>
</protein>
<dbReference type="GO" id="GO:0003677">
    <property type="term" value="F:DNA binding"/>
    <property type="evidence" value="ECO:0007669"/>
    <property type="project" value="UniProtKB-KW"/>
</dbReference>
<evidence type="ECO:0000256" key="3">
    <source>
        <dbReference type="ARBA" id="ARBA00023125"/>
    </source>
</evidence>
<dbReference type="RefSeq" id="WP_107029092.1">
    <property type="nucleotide sequence ID" value="NZ_JBGKIT010000003.1"/>
</dbReference>
<name>A0A2T3G5R8_9FIRM</name>